<proteinExistence type="predicted"/>
<protein>
    <submittedName>
        <fullName evidence="1">Uncharacterized protein</fullName>
    </submittedName>
</protein>
<evidence type="ECO:0000313" key="2">
    <source>
        <dbReference type="Proteomes" id="UP000318422"/>
    </source>
</evidence>
<dbReference type="Proteomes" id="UP000318422">
    <property type="component" value="Unassembled WGS sequence"/>
</dbReference>
<sequence length="166" mass="18805">MHQKTAENHSGPGILPVYVFLDFDGVTHPWSQAEDFRCLPVLEAVLRDYPETRVVISSDWRTLFSLPKLVARFSEDIRPRVIDVAPTIFPRTPNELYGLREREARQWLAAKAPTAEWLAVDDAPGNWPTRPRLVLTDFKQGFTDEDAGRMRRMLDAFRAGAGQAGA</sequence>
<reference evidence="1 2" key="1">
    <citation type="submission" date="2019-06" db="EMBL/GenBank/DDBJ databases">
        <title>Whole genome shotgun sequence of Zoogloea ramigera NBRC 15342.</title>
        <authorList>
            <person name="Hosoyama A."/>
            <person name="Uohara A."/>
            <person name="Ohji S."/>
            <person name="Ichikawa N."/>
        </authorList>
    </citation>
    <scope>NUCLEOTIDE SEQUENCE [LARGE SCALE GENOMIC DNA]</scope>
    <source>
        <strain evidence="1 2">NBRC 15342</strain>
    </source>
</reference>
<dbReference type="RefSeq" id="WP_141354887.1">
    <property type="nucleotide sequence ID" value="NZ_BJNV01000100.1"/>
</dbReference>
<organism evidence="1 2">
    <name type="scientific">Zoogloea ramigera</name>
    <dbReference type="NCBI Taxonomy" id="350"/>
    <lineage>
        <taxon>Bacteria</taxon>
        <taxon>Pseudomonadati</taxon>
        <taxon>Pseudomonadota</taxon>
        <taxon>Betaproteobacteria</taxon>
        <taxon>Rhodocyclales</taxon>
        <taxon>Zoogloeaceae</taxon>
        <taxon>Zoogloea</taxon>
    </lineage>
</organism>
<accession>A0A4Y4CXC5</accession>
<name>A0A4Y4CXC5_ZOORA</name>
<gene>
    <name evidence="1" type="ORF">ZRA01_36580</name>
</gene>
<dbReference type="Pfam" id="PF18143">
    <property type="entry name" value="HAD_SAK_2"/>
    <property type="match status" value="1"/>
</dbReference>
<evidence type="ECO:0000313" key="1">
    <source>
        <dbReference type="EMBL" id="GEC97585.1"/>
    </source>
</evidence>
<dbReference type="OrthoDB" id="8773450at2"/>
<dbReference type="AlphaFoldDB" id="A0A4Y4CXC5"/>
<keyword evidence="2" id="KW-1185">Reference proteome</keyword>
<dbReference type="EMBL" id="BJNV01000100">
    <property type="protein sequence ID" value="GEC97585.1"/>
    <property type="molecule type" value="Genomic_DNA"/>
</dbReference>
<comment type="caution">
    <text evidence="1">The sequence shown here is derived from an EMBL/GenBank/DDBJ whole genome shotgun (WGS) entry which is preliminary data.</text>
</comment>